<dbReference type="EMBL" id="VTPC01089214">
    <property type="protein sequence ID" value="KAF2885908.1"/>
    <property type="molecule type" value="Genomic_DNA"/>
</dbReference>
<accession>A0A8K0CEL1</accession>
<name>A0A8K0CEL1_IGNLU</name>
<dbReference type="InterPro" id="IPR005312">
    <property type="entry name" value="DUF1759"/>
</dbReference>
<proteinExistence type="predicted"/>
<evidence type="ECO:0000313" key="1">
    <source>
        <dbReference type="EMBL" id="KAF2885908.1"/>
    </source>
</evidence>
<protein>
    <recommendedName>
        <fullName evidence="3">Gag protein</fullName>
    </recommendedName>
</protein>
<dbReference type="PANTHER" id="PTHR22954">
    <property type="entry name" value="RETROVIRAL PROTEASE-RELATED"/>
    <property type="match status" value="1"/>
</dbReference>
<dbReference type="Proteomes" id="UP000801492">
    <property type="component" value="Unassembled WGS sequence"/>
</dbReference>
<dbReference type="AlphaFoldDB" id="A0A8K0CEL1"/>
<sequence length="241" mass="27696">MLLIHGESAFDHELAQSVRESFEDKFHEANCQANEIIHANAQGNVNVCSDPASNLSRPAAIVIESNPSQQLTPKLPLLTLPEFSGSYHDWQRFHDSFQALIHNKTSLANVEKFYYLLGALKGEPAPLISSILISNDNYPIAWKALKEQYEDKKIIINAHIDEIYNLLQLHKESQTAIRTFYNIISKNYRSLEAFEVPVKHWDRILIYLSVIKFDPYTKREWESHGKDMDAPTFDELIKVLT</sequence>
<comment type="caution">
    <text evidence="1">The sequence shown here is derived from an EMBL/GenBank/DDBJ whole genome shotgun (WGS) entry which is preliminary data.</text>
</comment>
<dbReference type="PANTHER" id="PTHR22954:SF3">
    <property type="entry name" value="PROTEIN CBG08539"/>
    <property type="match status" value="1"/>
</dbReference>
<keyword evidence="2" id="KW-1185">Reference proteome</keyword>
<dbReference type="OrthoDB" id="7444419at2759"/>
<evidence type="ECO:0000313" key="2">
    <source>
        <dbReference type="Proteomes" id="UP000801492"/>
    </source>
</evidence>
<reference evidence="1" key="1">
    <citation type="submission" date="2019-08" db="EMBL/GenBank/DDBJ databases">
        <title>The genome of the North American firefly Photinus pyralis.</title>
        <authorList>
            <consortium name="Photinus pyralis genome working group"/>
            <person name="Fallon T.R."/>
            <person name="Sander Lower S.E."/>
            <person name="Weng J.-K."/>
        </authorList>
    </citation>
    <scope>NUCLEOTIDE SEQUENCE</scope>
    <source>
        <strain evidence="1">TRF0915ILg1</strain>
        <tissue evidence="1">Whole body</tissue>
    </source>
</reference>
<evidence type="ECO:0008006" key="3">
    <source>
        <dbReference type="Google" id="ProtNLM"/>
    </source>
</evidence>
<dbReference type="Pfam" id="PF03564">
    <property type="entry name" value="DUF1759"/>
    <property type="match status" value="1"/>
</dbReference>
<organism evidence="1 2">
    <name type="scientific">Ignelater luminosus</name>
    <name type="common">Cucubano</name>
    <name type="synonym">Pyrophorus luminosus</name>
    <dbReference type="NCBI Taxonomy" id="2038154"/>
    <lineage>
        <taxon>Eukaryota</taxon>
        <taxon>Metazoa</taxon>
        <taxon>Ecdysozoa</taxon>
        <taxon>Arthropoda</taxon>
        <taxon>Hexapoda</taxon>
        <taxon>Insecta</taxon>
        <taxon>Pterygota</taxon>
        <taxon>Neoptera</taxon>
        <taxon>Endopterygota</taxon>
        <taxon>Coleoptera</taxon>
        <taxon>Polyphaga</taxon>
        <taxon>Elateriformia</taxon>
        <taxon>Elateroidea</taxon>
        <taxon>Elateridae</taxon>
        <taxon>Agrypninae</taxon>
        <taxon>Pyrophorini</taxon>
        <taxon>Ignelater</taxon>
    </lineage>
</organism>
<gene>
    <name evidence="1" type="ORF">ILUMI_20266</name>
</gene>